<comment type="similarity">
    <text evidence="3 13">Belongs to the peptidase S26B family.</text>
</comment>
<evidence type="ECO:0000256" key="7">
    <source>
        <dbReference type="ARBA" id="ARBA00022824"/>
    </source>
</evidence>
<gene>
    <name evidence="14" type="ORF">CCHL11_09518</name>
</gene>
<keyword evidence="8" id="KW-0735">Signal-anchor</keyword>
<comment type="subcellular location">
    <subcellularLocation>
        <location evidence="2">Endoplasmic reticulum membrane</location>
        <topology evidence="2">Single-pass type II membrane protein</topology>
    </subcellularLocation>
</comment>
<dbReference type="EMBL" id="MPGH01000074">
    <property type="protein sequence ID" value="OLN89780.1"/>
    <property type="molecule type" value="Genomic_DNA"/>
</dbReference>
<dbReference type="GO" id="GO:0006465">
    <property type="term" value="P:signal peptide processing"/>
    <property type="evidence" value="ECO:0007669"/>
    <property type="project" value="UniProtKB-UniRule"/>
</dbReference>
<dbReference type="InterPro" id="IPR001733">
    <property type="entry name" value="Peptidase_S26B"/>
</dbReference>
<dbReference type="EC" id="3.4.21.89" evidence="4 13"/>
<dbReference type="AlphaFoldDB" id="A0A1Q8RX58"/>
<evidence type="ECO:0000256" key="2">
    <source>
        <dbReference type="ARBA" id="ARBA00004648"/>
    </source>
</evidence>
<organism evidence="14 15">
    <name type="scientific">Colletotrichum chlorophyti</name>
    <dbReference type="NCBI Taxonomy" id="708187"/>
    <lineage>
        <taxon>Eukaryota</taxon>
        <taxon>Fungi</taxon>
        <taxon>Dikarya</taxon>
        <taxon>Ascomycota</taxon>
        <taxon>Pezizomycotina</taxon>
        <taxon>Sordariomycetes</taxon>
        <taxon>Hypocreomycetidae</taxon>
        <taxon>Glomerellales</taxon>
        <taxon>Glomerellaceae</taxon>
        <taxon>Colletotrichum</taxon>
    </lineage>
</organism>
<evidence type="ECO:0000256" key="13">
    <source>
        <dbReference type="RuleBase" id="RU362047"/>
    </source>
</evidence>
<evidence type="ECO:0000256" key="12">
    <source>
        <dbReference type="ARBA" id="ARBA00047037"/>
    </source>
</evidence>
<reference evidence="14 15" key="1">
    <citation type="submission" date="2016-11" db="EMBL/GenBank/DDBJ databases">
        <title>Draft Genome Assembly of Colletotrichum chlorophyti a pathogen of herbaceous plants.</title>
        <authorList>
            <person name="Gan P."/>
            <person name="Narusaka M."/>
            <person name="Tsushima A."/>
            <person name="Narusaka Y."/>
            <person name="Takano Y."/>
            <person name="Shirasu K."/>
        </authorList>
    </citation>
    <scope>NUCLEOTIDE SEQUENCE [LARGE SCALE GENOMIC DNA]</scope>
    <source>
        <strain evidence="14 15">NTL11</strain>
    </source>
</reference>
<evidence type="ECO:0000256" key="4">
    <source>
        <dbReference type="ARBA" id="ARBA00013208"/>
    </source>
</evidence>
<proteinExistence type="inferred from homology"/>
<evidence type="ECO:0000256" key="1">
    <source>
        <dbReference type="ARBA" id="ARBA00000677"/>
    </source>
</evidence>
<keyword evidence="10" id="KW-0472">Membrane</keyword>
<keyword evidence="15" id="KW-1185">Reference proteome</keyword>
<dbReference type="PRINTS" id="PR00728">
    <property type="entry name" value="SIGNALPTASE"/>
</dbReference>
<dbReference type="OrthoDB" id="1077582at2759"/>
<keyword evidence="7 13" id="KW-0256">Endoplasmic reticulum</keyword>
<dbReference type="PANTHER" id="PTHR10806">
    <property type="entry name" value="SIGNAL PEPTIDASE COMPLEX CATALYTIC SUBUNIT SEC11"/>
    <property type="match status" value="1"/>
</dbReference>
<evidence type="ECO:0000256" key="6">
    <source>
        <dbReference type="ARBA" id="ARBA00022692"/>
    </source>
</evidence>
<keyword evidence="13" id="KW-0645">Protease</keyword>
<evidence type="ECO:0000313" key="15">
    <source>
        <dbReference type="Proteomes" id="UP000186583"/>
    </source>
</evidence>
<dbReference type="GO" id="GO:0005789">
    <property type="term" value="C:endoplasmic reticulum membrane"/>
    <property type="evidence" value="ECO:0007669"/>
    <property type="project" value="UniProtKB-SubCell"/>
</dbReference>
<evidence type="ECO:0000256" key="9">
    <source>
        <dbReference type="ARBA" id="ARBA00022989"/>
    </source>
</evidence>
<dbReference type="GO" id="GO:0009003">
    <property type="term" value="F:signal peptidase activity"/>
    <property type="evidence" value="ECO:0007669"/>
    <property type="project" value="UniProtKB-EC"/>
</dbReference>
<accession>A0A1Q8RX58</accession>
<keyword evidence="9" id="KW-1133">Transmembrane helix</keyword>
<evidence type="ECO:0000313" key="14">
    <source>
        <dbReference type="EMBL" id="OLN89780.1"/>
    </source>
</evidence>
<dbReference type="Proteomes" id="UP000186583">
    <property type="component" value="Unassembled WGS sequence"/>
</dbReference>
<dbReference type="CDD" id="cd06530">
    <property type="entry name" value="S26_SPase_I"/>
    <property type="match status" value="1"/>
</dbReference>
<comment type="caution">
    <text evidence="14">The sequence shown here is derived from an EMBL/GenBank/DDBJ whole genome shotgun (WGS) entry which is preliminary data.</text>
</comment>
<dbReference type="PANTHER" id="PTHR10806:SF6">
    <property type="entry name" value="SIGNAL PEPTIDASE COMPLEX CATALYTIC SUBUNIT SEC11"/>
    <property type="match status" value="1"/>
</dbReference>
<evidence type="ECO:0000256" key="3">
    <source>
        <dbReference type="ARBA" id="ARBA00011035"/>
    </source>
</evidence>
<comment type="function">
    <text evidence="11">Catalytic component of the signal peptidase complex (SPC) which catalyzes the cleavage of N-terminal signal sequences from nascent proteins as they are translocated into the lumen of the endoplasmic reticulum. Specifically cleaves N-terminal signal peptides that contain a hydrophobic alpha-helix (h-region) shorter than 18-20 amino acids.</text>
</comment>
<evidence type="ECO:0000256" key="5">
    <source>
        <dbReference type="ARBA" id="ARBA00019685"/>
    </source>
</evidence>
<sequence length="163" mass="18264">MRQELSSSLDILRIMGNMYMIWKLLNLVSNCANPAMVVLSESMEPSLRRGDIVLLGNWKERVDVGDIPVIWFDGSLLPMMHRAVTAMFDENGQQLILTKGDNNPVTDEALYPSGQVYVHREQVVGLVQGYVPWLGWITIAGQKIPFLLPLIIVAISSMVHTKS</sequence>
<evidence type="ECO:0000256" key="11">
    <source>
        <dbReference type="ARBA" id="ARBA00045533"/>
    </source>
</evidence>
<name>A0A1Q8RX58_9PEZI</name>
<dbReference type="STRING" id="708187.A0A1Q8RX58"/>
<dbReference type="NCBIfam" id="TIGR02228">
    <property type="entry name" value="sigpep_I_arch"/>
    <property type="match status" value="1"/>
</dbReference>
<dbReference type="InterPro" id="IPR036286">
    <property type="entry name" value="LexA/Signal_pep-like_sf"/>
</dbReference>
<comment type="catalytic activity">
    <reaction evidence="1 13">
        <text>Cleavage of hydrophobic, N-terminal signal or leader sequences from secreted and periplasmic proteins.</text>
        <dbReference type="EC" id="3.4.21.89"/>
    </reaction>
</comment>
<dbReference type="GO" id="GO:0004252">
    <property type="term" value="F:serine-type endopeptidase activity"/>
    <property type="evidence" value="ECO:0007669"/>
    <property type="project" value="InterPro"/>
</dbReference>
<keyword evidence="13" id="KW-0378">Hydrolase</keyword>
<evidence type="ECO:0000256" key="10">
    <source>
        <dbReference type="ARBA" id="ARBA00023136"/>
    </source>
</evidence>
<dbReference type="SUPFAM" id="SSF51306">
    <property type="entry name" value="LexA/Signal peptidase"/>
    <property type="match status" value="1"/>
</dbReference>
<comment type="subunit">
    <text evidence="12">Component of the signal peptidase complex (SPC) composed of a catalytic subunit SEC11 and three accessory subunits SPC1, SPC2 and SPC3. The complex induces a local thinning of the ER membrane which is used to measure the length of the signal peptide (SP) h-region of protein substrates. This ensures the selectivity of the complex towards h-regions shorter than 18-20 amino acids. SPC associates with the translocon complex.</text>
</comment>
<dbReference type="InterPro" id="IPR019533">
    <property type="entry name" value="Peptidase_S26"/>
</dbReference>
<protein>
    <recommendedName>
        <fullName evidence="5 13">Signal peptidase complex catalytic subunit SEC11</fullName>
        <ecNumber evidence="4 13">3.4.21.89</ecNumber>
    </recommendedName>
</protein>
<evidence type="ECO:0000256" key="8">
    <source>
        <dbReference type="ARBA" id="ARBA00022968"/>
    </source>
</evidence>
<keyword evidence="6" id="KW-0812">Transmembrane</keyword>